<evidence type="ECO:0000259" key="11">
    <source>
        <dbReference type="PROSITE" id="PS50850"/>
    </source>
</evidence>
<gene>
    <name evidence="12" type="ORF">BDD14_0743</name>
</gene>
<dbReference type="InterPro" id="IPR050814">
    <property type="entry name" value="Myo-inositol_Transporter"/>
</dbReference>
<dbReference type="SUPFAM" id="SSF103473">
    <property type="entry name" value="MFS general substrate transporter"/>
    <property type="match status" value="1"/>
</dbReference>
<dbReference type="RefSeq" id="WP_130417585.1">
    <property type="nucleotide sequence ID" value="NZ_SHKW01000001.1"/>
</dbReference>
<feature type="transmembrane region" description="Helical" evidence="10">
    <location>
        <begin position="61"/>
        <end position="84"/>
    </location>
</feature>
<evidence type="ECO:0000256" key="5">
    <source>
        <dbReference type="ARBA" id="ARBA00022597"/>
    </source>
</evidence>
<keyword evidence="4" id="KW-1003">Cell membrane</keyword>
<dbReference type="NCBIfam" id="TIGR00879">
    <property type="entry name" value="SP"/>
    <property type="match status" value="1"/>
</dbReference>
<proteinExistence type="inferred from homology"/>
<dbReference type="PROSITE" id="PS00216">
    <property type="entry name" value="SUGAR_TRANSPORT_1"/>
    <property type="match status" value="2"/>
</dbReference>
<feature type="transmembrane region" description="Helical" evidence="10">
    <location>
        <begin position="439"/>
        <end position="458"/>
    </location>
</feature>
<keyword evidence="6 10" id="KW-0812">Transmembrane</keyword>
<evidence type="ECO:0000256" key="10">
    <source>
        <dbReference type="SAM" id="Phobius"/>
    </source>
</evidence>
<keyword evidence="7 10" id="KW-1133">Transmembrane helix</keyword>
<feature type="transmembrane region" description="Helical" evidence="10">
    <location>
        <begin position="91"/>
        <end position="111"/>
    </location>
</feature>
<dbReference type="InterPro" id="IPR003663">
    <property type="entry name" value="Sugar/inositol_transpt"/>
</dbReference>
<evidence type="ECO:0000256" key="1">
    <source>
        <dbReference type="ARBA" id="ARBA00004651"/>
    </source>
</evidence>
<dbReference type="GO" id="GO:0022857">
    <property type="term" value="F:transmembrane transporter activity"/>
    <property type="evidence" value="ECO:0007669"/>
    <property type="project" value="InterPro"/>
</dbReference>
<dbReference type="PROSITE" id="PS00217">
    <property type="entry name" value="SUGAR_TRANSPORT_2"/>
    <property type="match status" value="1"/>
</dbReference>
<dbReference type="InterPro" id="IPR036259">
    <property type="entry name" value="MFS_trans_sf"/>
</dbReference>
<protein>
    <submittedName>
        <fullName evidence="12">Sugar porter (SP) family MFS transporter</fullName>
    </submittedName>
</protein>
<dbReference type="PANTHER" id="PTHR48020">
    <property type="entry name" value="PROTON MYO-INOSITOL COTRANSPORTER"/>
    <property type="match status" value="1"/>
</dbReference>
<feature type="transmembrane region" description="Helical" evidence="10">
    <location>
        <begin position="193"/>
        <end position="216"/>
    </location>
</feature>
<feature type="transmembrane region" description="Helical" evidence="10">
    <location>
        <begin position="408"/>
        <end position="427"/>
    </location>
</feature>
<feature type="transmembrane region" description="Helical" evidence="10">
    <location>
        <begin position="20"/>
        <end position="41"/>
    </location>
</feature>
<evidence type="ECO:0000256" key="9">
    <source>
        <dbReference type="RuleBase" id="RU003346"/>
    </source>
</evidence>
<dbReference type="Pfam" id="PF00083">
    <property type="entry name" value="Sugar_tr"/>
    <property type="match status" value="1"/>
</dbReference>
<evidence type="ECO:0000256" key="3">
    <source>
        <dbReference type="ARBA" id="ARBA00022448"/>
    </source>
</evidence>
<evidence type="ECO:0000256" key="8">
    <source>
        <dbReference type="ARBA" id="ARBA00023136"/>
    </source>
</evidence>
<feature type="transmembrane region" description="Helical" evidence="10">
    <location>
        <begin position="117"/>
        <end position="138"/>
    </location>
</feature>
<keyword evidence="5" id="KW-0762">Sugar transport</keyword>
<dbReference type="AlphaFoldDB" id="A0A4Q7YRC4"/>
<evidence type="ECO:0000256" key="6">
    <source>
        <dbReference type="ARBA" id="ARBA00022692"/>
    </source>
</evidence>
<dbReference type="InterPro" id="IPR005829">
    <property type="entry name" value="Sugar_transporter_CS"/>
</dbReference>
<accession>A0A4Q7YRC4</accession>
<dbReference type="InterPro" id="IPR020846">
    <property type="entry name" value="MFS_dom"/>
</dbReference>
<comment type="caution">
    <text evidence="12">The sequence shown here is derived from an EMBL/GenBank/DDBJ whole genome shotgun (WGS) entry which is preliminary data.</text>
</comment>
<dbReference type="FunFam" id="1.20.1250.20:FF:000122">
    <property type="entry name" value="D-xylose transporter XylE"/>
    <property type="match status" value="1"/>
</dbReference>
<dbReference type="GO" id="GO:0005886">
    <property type="term" value="C:plasma membrane"/>
    <property type="evidence" value="ECO:0007669"/>
    <property type="project" value="UniProtKB-SubCell"/>
</dbReference>
<feature type="transmembrane region" description="Helical" evidence="10">
    <location>
        <begin position="344"/>
        <end position="365"/>
    </location>
</feature>
<sequence>MQGPPITTMNSSFVSAERSAYAWGIAFVAALGGLLFGYDWVVIGGAREFYETYFHLISPALIGWVNSCALVGCLVGSLAAGYLAERFGRRPVLLASAILFAASSGLTGWSYSLIAFIMWRIVGGVAIGLASNVSPLYIAEISPADLRGRLVSLNQFAIVVGILLAQIVNWLIARPVPAGLTPEQLLSTWNVQYGWRWMFTAVVAPALIFTVASFYIPESPRWLLTRARRQEASSVLTKIGGAFYAHAEIANIESTIAEECALAQSSWAELLRRPVRRIVLIGIALAVLQQWTGINVLFNYASDVYRSAGYGANDILLNIVITGGINLIFTIFAMLLVDRLGRRWLMLLGCIGIGVSHLLCALAYAEHWKGAAILVLTLSAIACYALTLAPVTWVLIAEIFPNRVRSQAVSVAVSALWLASFALTYTFPMLNQALGTGGIFRTYGVICLLGWALVFYFVPETKGRSLEDITQLMARR</sequence>
<dbReference type="InterPro" id="IPR005828">
    <property type="entry name" value="MFS_sugar_transport-like"/>
</dbReference>
<feature type="transmembrane region" description="Helical" evidence="10">
    <location>
        <begin position="315"/>
        <end position="337"/>
    </location>
</feature>
<evidence type="ECO:0000256" key="2">
    <source>
        <dbReference type="ARBA" id="ARBA00010992"/>
    </source>
</evidence>
<dbReference type="EMBL" id="SHKW01000001">
    <property type="protein sequence ID" value="RZU39365.1"/>
    <property type="molecule type" value="Genomic_DNA"/>
</dbReference>
<reference evidence="12 13" key="1">
    <citation type="submission" date="2019-02" db="EMBL/GenBank/DDBJ databases">
        <title>Genomic Encyclopedia of Archaeal and Bacterial Type Strains, Phase II (KMG-II): from individual species to whole genera.</title>
        <authorList>
            <person name="Goeker M."/>
        </authorList>
    </citation>
    <scope>NUCLEOTIDE SEQUENCE [LARGE SCALE GENOMIC DNA]</scope>
    <source>
        <strain evidence="12 13">DSM 18101</strain>
    </source>
</reference>
<keyword evidence="13" id="KW-1185">Reference proteome</keyword>
<organism evidence="12 13">
    <name type="scientific">Edaphobacter modestus</name>
    <dbReference type="NCBI Taxonomy" id="388466"/>
    <lineage>
        <taxon>Bacteria</taxon>
        <taxon>Pseudomonadati</taxon>
        <taxon>Acidobacteriota</taxon>
        <taxon>Terriglobia</taxon>
        <taxon>Terriglobales</taxon>
        <taxon>Acidobacteriaceae</taxon>
        <taxon>Edaphobacter</taxon>
    </lineage>
</organism>
<feature type="transmembrane region" description="Helical" evidence="10">
    <location>
        <begin position="150"/>
        <end position="173"/>
    </location>
</feature>
<feature type="domain" description="Major facilitator superfamily (MFS) profile" evidence="11">
    <location>
        <begin position="25"/>
        <end position="462"/>
    </location>
</feature>
<evidence type="ECO:0000256" key="7">
    <source>
        <dbReference type="ARBA" id="ARBA00022989"/>
    </source>
</evidence>
<feature type="transmembrane region" description="Helical" evidence="10">
    <location>
        <begin position="371"/>
        <end position="396"/>
    </location>
</feature>
<dbReference type="Gene3D" id="1.20.1250.20">
    <property type="entry name" value="MFS general substrate transporter like domains"/>
    <property type="match status" value="2"/>
</dbReference>
<dbReference type="PANTHER" id="PTHR48020:SF12">
    <property type="entry name" value="PROTON MYO-INOSITOL COTRANSPORTER"/>
    <property type="match status" value="1"/>
</dbReference>
<dbReference type="PRINTS" id="PR00171">
    <property type="entry name" value="SUGRTRNSPORT"/>
</dbReference>
<evidence type="ECO:0000256" key="4">
    <source>
        <dbReference type="ARBA" id="ARBA00022475"/>
    </source>
</evidence>
<comment type="subcellular location">
    <subcellularLocation>
        <location evidence="1">Cell membrane</location>
        <topology evidence="1">Multi-pass membrane protein</topology>
    </subcellularLocation>
</comment>
<dbReference type="InterPro" id="IPR047984">
    <property type="entry name" value="XylE-like"/>
</dbReference>
<evidence type="ECO:0000313" key="12">
    <source>
        <dbReference type="EMBL" id="RZU39365.1"/>
    </source>
</evidence>
<dbReference type="Proteomes" id="UP000292958">
    <property type="component" value="Unassembled WGS sequence"/>
</dbReference>
<name>A0A4Q7YRC4_9BACT</name>
<evidence type="ECO:0000313" key="13">
    <source>
        <dbReference type="Proteomes" id="UP000292958"/>
    </source>
</evidence>
<keyword evidence="3 9" id="KW-0813">Transport</keyword>
<feature type="transmembrane region" description="Helical" evidence="10">
    <location>
        <begin position="278"/>
        <end position="300"/>
    </location>
</feature>
<dbReference type="OrthoDB" id="9783823at2"/>
<dbReference type="CDD" id="cd17359">
    <property type="entry name" value="MFS_XylE_like"/>
    <property type="match status" value="1"/>
</dbReference>
<dbReference type="PROSITE" id="PS50850">
    <property type="entry name" value="MFS"/>
    <property type="match status" value="1"/>
</dbReference>
<keyword evidence="8 10" id="KW-0472">Membrane</keyword>
<comment type="similarity">
    <text evidence="2 9">Belongs to the major facilitator superfamily. Sugar transporter (TC 2.A.1.1) family.</text>
</comment>